<name>A0A5C7WJC4_METME</name>
<comment type="caution">
    <text evidence="1">The sequence shown here is derived from an EMBL/GenBank/DDBJ whole genome shotgun (WGS) entry which is preliminary data.</text>
</comment>
<accession>A0A5C7WJC4</accession>
<evidence type="ECO:0000313" key="2">
    <source>
        <dbReference type="Proteomes" id="UP000321374"/>
    </source>
</evidence>
<dbReference type="Proteomes" id="UP000321374">
    <property type="component" value="Unassembled WGS sequence"/>
</dbReference>
<reference evidence="1 2" key="1">
    <citation type="submission" date="2018-09" db="EMBL/GenBank/DDBJ databases">
        <title>Metagenome Assembled Genomes from an Advanced Water Purification Facility.</title>
        <authorList>
            <person name="Stamps B.W."/>
            <person name="Spear J.R."/>
        </authorList>
    </citation>
    <scope>NUCLEOTIDE SEQUENCE [LARGE SCALE GENOMIC DNA]</scope>
    <source>
        <strain evidence="1">Bin_42_2</strain>
    </source>
</reference>
<gene>
    <name evidence="1" type="ORF">E6Q51_04880</name>
</gene>
<organism evidence="1 2">
    <name type="scientific">Methylophilus methylotrophus</name>
    <name type="common">Bacterium W3A1</name>
    <dbReference type="NCBI Taxonomy" id="17"/>
    <lineage>
        <taxon>Bacteria</taxon>
        <taxon>Pseudomonadati</taxon>
        <taxon>Pseudomonadota</taxon>
        <taxon>Betaproteobacteria</taxon>
        <taxon>Nitrosomonadales</taxon>
        <taxon>Methylophilaceae</taxon>
        <taxon>Methylophilus</taxon>
    </lineage>
</organism>
<dbReference type="EMBL" id="SSGG01000078">
    <property type="protein sequence ID" value="TXI36744.1"/>
    <property type="molecule type" value="Genomic_DNA"/>
</dbReference>
<protein>
    <submittedName>
        <fullName evidence="1">Uncharacterized protein</fullName>
    </submittedName>
</protein>
<proteinExistence type="predicted"/>
<sequence>MYPDSTTELVSRMTEYFYGLTEVDWGVNITTFTSATRALSRLPNLNIAKPLDGAVKSVLINKEVPSIAAFRVAYGHLCQRSKNKISTLALDSVCESQNALDDELWKVLEIAMFDNLKNIKRKVPKLLQALIRNRDFRGLDLIATKLKSYIVLNVYSVEIAEIRNQLTEMAKISNGAEKKIISKIKSAIKRDAKKLKKTPK</sequence>
<dbReference type="AlphaFoldDB" id="A0A5C7WJC4"/>
<evidence type="ECO:0000313" key="1">
    <source>
        <dbReference type="EMBL" id="TXI36744.1"/>
    </source>
</evidence>